<evidence type="ECO:0000256" key="4">
    <source>
        <dbReference type="ARBA" id="ARBA00022801"/>
    </source>
</evidence>
<dbReference type="GO" id="GO:0039694">
    <property type="term" value="P:viral RNA genome replication"/>
    <property type="evidence" value="ECO:0007669"/>
    <property type="project" value="InterPro"/>
</dbReference>
<keyword evidence="13" id="KW-1185">Reference proteome</keyword>
<reference evidence="12 13" key="1">
    <citation type="submission" date="2019-05" db="EMBL/GenBank/DDBJ databases">
        <title>Genomic Characterization of 104 Bunyaviruses in the Families Peribunyaviridae, Nairoviridae, and Phenuiviridae.</title>
        <authorList>
            <person name="Kapuscinski M."/>
            <person name="Bergren N."/>
            <person name="Russell B."/>
            <person name="Lee J."/>
            <person name="Borland E."/>
            <person name="King D."/>
            <person name="Burkhalter K."/>
            <person name="Stenglein M."/>
            <person name="Kading R."/>
        </authorList>
    </citation>
    <scope>NUCLEOTIDE SEQUENCE [LARGE SCALE GENOMIC DNA]</scope>
    <source>
        <strain evidence="12 13">MalP 72-4</strain>
    </source>
</reference>
<evidence type="ECO:0000313" key="13">
    <source>
        <dbReference type="Proteomes" id="UP001300385"/>
    </source>
</evidence>
<evidence type="ECO:0000256" key="9">
    <source>
        <dbReference type="ARBA" id="ARBA00034123"/>
    </source>
</evidence>
<dbReference type="Pfam" id="PF04196">
    <property type="entry name" value="Bunya_RdRp"/>
    <property type="match status" value="1"/>
</dbReference>
<dbReference type="GeneID" id="80553707"/>
<keyword evidence="5" id="KW-0460">Magnesium</keyword>
<dbReference type="Pfam" id="PF15518">
    <property type="entry name" value="L_protein_N"/>
    <property type="match status" value="1"/>
</dbReference>
<evidence type="ECO:0000256" key="1">
    <source>
        <dbReference type="ARBA" id="ARBA00012494"/>
    </source>
</evidence>
<evidence type="ECO:0000256" key="5">
    <source>
        <dbReference type="ARBA" id="ARBA00022842"/>
    </source>
</evidence>
<dbReference type="InterPro" id="IPR029124">
    <property type="entry name" value="L_protein_N"/>
</dbReference>
<dbReference type="GO" id="GO:0003968">
    <property type="term" value="F:RNA-directed RNA polymerase activity"/>
    <property type="evidence" value="ECO:0007669"/>
    <property type="project" value="UniProtKB-EC"/>
</dbReference>
<dbReference type="GO" id="GO:0016787">
    <property type="term" value="F:hydrolase activity"/>
    <property type="evidence" value="ECO:0007669"/>
    <property type="project" value="UniProtKB-KW"/>
</dbReference>
<dbReference type="InterPro" id="IPR007322">
    <property type="entry name" value="RNA_pol_bunyavir"/>
</dbReference>
<dbReference type="Pfam" id="PF21561">
    <property type="entry name" value="L_thumb_ring_vir"/>
    <property type="match status" value="1"/>
</dbReference>
<keyword evidence="3" id="KW-0808">Transferase</keyword>
<evidence type="ECO:0000256" key="10">
    <source>
        <dbReference type="SAM" id="Coils"/>
    </source>
</evidence>
<evidence type="ECO:0000256" key="2">
    <source>
        <dbReference type="ARBA" id="ARBA00018602"/>
    </source>
</evidence>
<dbReference type="PROSITE" id="PS50525">
    <property type="entry name" value="RDRP_SSRNA_NEG_SEG"/>
    <property type="match status" value="1"/>
</dbReference>
<accession>A0A7D5DS95</accession>
<evidence type="ECO:0000256" key="6">
    <source>
        <dbReference type="ARBA" id="ARBA00030285"/>
    </source>
</evidence>
<keyword evidence="10" id="KW-0175">Coiled coil</keyword>
<dbReference type="KEGG" id="vg:80553707"/>
<sequence length="2296" mass="267041">MQAHLAELAQIRGRLRGANDPADGKELYTATLMLRHDYFGQQLCQAYNIPYRNDVPLEDILLEVTDIDAARVKIPDITPDNFLIHRGHLVIIDYKVSVSNESTEYTLRKYTEAIEKVQPHVNIPMKLCIIRIHPVSGQIMFTDDDFAGDFGHIHIPLDFTPFLDMISDIKDKFHDSEEFMEMIAHGDVTFTAKWCNENCPELYDHPNFIEFMESMPAEYQNLFLESLDTCAYKAERWDTNLKKVRETTRKSYNDFIYNESKKLLLCDGNYKEPSQEEIDKGWQEMTERIMETREMTQDPSDQKPSAHFIWASHNKNLPTHTTQKLKLLSKLLQNIQGRTKYSEEFKRLGLLMDISDQDIVYENLCESLKAKARSKPGQIKNQKLEPTVVGNAYVLWEQQFLIPANEMGKEHRNHLMKDFFGIGKHRNFSHKTIDDLDFGKPLILDFNDPDIKSAAYTMMDRTKTFLSEHSGLEPRHPITDEYIIEIECSNKLTALTIKKVLKTNFWACISDISTLMRNILSVAQYNRANTFRVAMCANNSLYALVFPSTDIKTKEATVVFCIVAFHETDDALFNPGCLHYTYKCPGGYLSISKAIRLDKKRCQRIVTAPGIFLSTVLLFKSDNETLEINDIMNFALFTSLNITKSMLSLTEPSRYMIMNSLAVSSHVREYIAEKFSPYTKTMFSVYMVDKIKRGCEKANLQREQIKLRNIHLTDFDITQKGAQDNRDLESIWFPGKVTLKEYLNQIYTVFYLNPKGLHEKHHVMIDLLKTVIEIEIDQRLNAVDPWSEQPKKQSVNLPILIHSIANNFLHDTSYCHHLRTRIENRNNLRRSFSTISTFTSSKSCIKTGDFYEYKLKQSKRQKKVLDAEIKKHRIAATYMVEENDRNLEVKHANYELTRQAIPDYVDCISTKVFDRLYELFKSEQLDDGPCIQQIFKTMRDHKQFYFTFFNKGQKTAKDREIFVGEYEAKMCMYLVERIFKERSRVNPDEMISEPGDGKLRKLEKNAEKEIRFLVEKLKNHNDALEKEIEDLKEHYVYKYDKIKVLQDQKYTGLKLEINADMSKWSAQDVFYKYFWAVVLDPILYKEEKEHILYFFCKYLDKHLVIPDEVLYNLLDQQRLYPNDMIRQITNNLTTNHFNVKKNWLQGNFNYMSSYIHSCAMSVYKDVIKAAAKLIEGDCLVNTLVHSDDNQTSITIVNNRIDSKCLTQFCINEFETICFTFGCQANMKKTYVTNHIKEFVSLFNIYGEPFSVYSRFVLTSISDCAYIGPYEDLASRISSSQTAIKHGCPASLAWVSISIAHWISYLTYNMLPGQVNDPLQVLPFNNRRDIPIELGGYLDAPLSLIALTGLESGNIYFLIKFIKKYGDITTLREPIVDQVKKIKNWIIPDLKPQELFKLKVLRYLVLDAEMDNSDIMGETSEMRGRSLLTPRKFTTAGSLRKLVSFNDFQEAQNRNDGVLNIVQYMLDHPTLLVTKGETKEDFMNSILYRYNSKKFKESLSIQNPAQLFLEQILYSHKPIVDYSGLKEKFSNINDGTFLEDSPCISGRFTFVECFNKILNDLRQLKIDLDDIEVIYNFIILNDPLMVTATNAHILHTAGIEQPRLGSTCSSMPEFRNLRLIHYSPAVVLRAYSQDNYQLPGCDPDDLRRDVYHLKSFIETTELETKMHVRIQKNEEEKGKDIFFEVKELTRFYQICYEYIKSTEHKVKVYILPMKSYTQTDFCAILQGSLLTDKNWVVVSHLRPVTAGGHKGSIQPVVSHDLKLAQEAILSLAHFTDTFLDQQSRMHFFKIVVNQYTYKERKISDLINIMINSNERINYLPILYRLGEIRQQDLDLYDAKKSVARVTWNEWQLNRTLDTGPINIRIETHNSAITIVGMDKQLSIAELEVPELTYTNIIHSGYKLLNSKHGLSFEKMEEVIPEPGNYYITAQLRSRGRYVYKIYEYKTLIRENQDSVKVGIRFNPIKAFCKVIPLKKPESKRTFVSDLEDINYGNNVISLLKLNNNETARIRKSELSKMQYFEGPQINIMSININALMKDRSLMSLNFDNLTHMCLTRISRLIDCDGSESFNDSIICFSDEPIGQEEIQEMSCVPIFKVSYMVTGAKHINYRNALSQAILNETVRFKKAFTIEGNDFFDIVNRGLIENLIVLLGFHTDQIAAKTLHDSFHVVYTSETKDAEFHNLQLDTIFFKNSTPASGQLDFRVIKQFIAKFKHPKRQPWNRLFIDFQKYLIEYCREQCEKEDSDIDFARLLIKFEEDDDIKYPSEGVAGETQVVEDEDEELDWAKIMEMEDEINNQ</sequence>
<dbReference type="EC" id="2.7.7.48" evidence="1"/>
<keyword evidence="4" id="KW-0378">Hydrolase</keyword>
<evidence type="ECO:0000259" key="11">
    <source>
        <dbReference type="PROSITE" id="PS50525"/>
    </source>
</evidence>
<organism evidence="12 13">
    <name type="scientific">Telok Forest virus</name>
    <dbReference type="NCBI Taxonomy" id="2748198"/>
    <lineage>
        <taxon>Viruses</taxon>
        <taxon>Riboviria</taxon>
        <taxon>Orthornavirae</taxon>
        <taxon>Negarnaviricota</taxon>
        <taxon>Polyploviricotina</taxon>
        <taxon>Bunyaviricetes</taxon>
        <taxon>Elliovirales</taxon>
        <taxon>Peribunyaviridae</taxon>
        <taxon>Orthobunyavirus</taxon>
        <taxon>Orthobunyavirus telokense</taxon>
    </lineage>
</organism>
<dbReference type="InterPro" id="IPR007099">
    <property type="entry name" value="RNA-dir_pol_NSvirus"/>
</dbReference>
<evidence type="ECO:0000256" key="8">
    <source>
        <dbReference type="ARBA" id="ARBA00031012"/>
    </source>
</evidence>
<feature type="domain" description="RdRp catalytic" evidence="11">
    <location>
        <begin position="1041"/>
        <end position="1230"/>
    </location>
</feature>
<feature type="coiled-coil region" evidence="10">
    <location>
        <begin position="1003"/>
        <end position="1034"/>
    </location>
</feature>
<dbReference type="Gene3D" id="3.40.91.60">
    <property type="match status" value="1"/>
</dbReference>
<dbReference type="GO" id="GO:0006351">
    <property type="term" value="P:DNA-templated transcription"/>
    <property type="evidence" value="ECO:0007669"/>
    <property type="project" value="InterPro"/>
</dbReference>
<dbReference type="RefSeq" id="YP_010840645.1">
    <property type="nucleotide sequence ID" value="NC_078897.1"/>
</dbReference>
<dbReference type="CDD" id="cd22349">
    <property type="entry name" value="PDDEXK_RNA_polymerase-like"/>
    <property type="match status" value="1"/>
</dbReference>
<comment type="similarity">
    <text evidence="9">Belongs to the Bunyavirales RNA polymerase family.</text>
</comment>
<protein>
    <recommendedName>
        <fullName evidence="2">RNA-directed RNA polymerase L</fullName>
        <ecNumber evidence="1">2.7.7.48</ecNumber>
    </recommendedName>
    <alternativeName>
        <fullName evidence="6">Large structural protein</fullName>
    </alternativeName>
    <alternativeName>
        <fullName evidence="8">Replicase</fullName>
    </alternativeName>
    <alternativeName>
        <fullName evidence="7">Transcriptase</fullName>
    </alternativeName>
</protein>
<proteinExistence type="inferred from homology"/>
<dbReference type="InterPro" id="IPR048547">
    <property type="entry name" value="L_thumb_ring_bunyavir"/>
</dbReference>
<evidence type="ECO:0000256" key="7">
    <source>
        <dbReference type="ARBA" id="ARBA00030436"/>
    </source>
</evidence>
<evidence type="ECO:0000313" key="12">
    <source>
        <dbReference type="EMBL" id="QLA47022.1"/>
    </source>
</evidence>
<dbReference type="EMBL" id="MK896453">
    <property type="protein sequence ID" value="QLA47022.1"/>
    <property type="molecule type" value="Viral_cRNA"/>
</dbReference>
<dbReference type="Proteomes" id="UP001300385">
    <property type="component" value="Genome"/>
</dbReference>
<evidence type="ECO:0000256" key="3">
    <source>
        <dbReference type="ARBA" id="ARBA00022679"/>
    </source>
</evidence>
<name>A0A7D5DS95_9VIRU</name>